<dbReference type="AlphaFoldDB" id="A0A5M8PDI7"/>
<sequence>MDEGSADLVLALQPRDLNRLLSTFKEYDSSLTLPDSIVALNAYRDEVASRSEEEALPKQSAPMDEHWQRPDCRRTMRSTTGQWRVRWEVNQEALRLFRLLFDLTDDADDRIIGGFATFNASLSRPIDLNPTPRLTLGQQLRQKHRLSGDLPASRMMKAF</sequence>
<dbReference type="EMBL" id="VXIT01000017">
    <property type="protein sequence ID" value="KAA6407397.1"/>
    <property type="molecule type" value="Genomic_DNA"/>
</dbReference>
<protein>
    <submittedName>
        <fullName evidence="1">Uncharacterized protein</fullName>
    </submittedName>
</protein>
<accession>A0A5M8PDI7</accession>
<evidence type="ECO:0000313" key="2">
    <source>
        <dbReference type="Proteomes" id="UP000324767"/>
    </source>
</evidence>
<name>A0A5M8PDI7_9LECA</name>
<comment type="caution">
    <text evidence="1">The sequence shown here is derived from an EMBL/GenBank/DDBJ whole genome shotgun (WGS) entry which is preliminary data.</text>
</comment>
<evidence type="ECO:0000313" key="1">
    <source>
        <dbReference type="EMBL" id="KAA6407397.1"/>
    </source>
</evidence>
<gene>
    <name evidence="1" type="ORF">FRX48_08640</name>
</gene>
<organism evidence="1 2">
    <name type="scientific">Lasallia pustulata</name>
    <dbReference type="NCBI Taxonomy" id="136370"/>
    <lineage>
        <taxon>Eukaryota</taxon>
        <taxon>Fungi</taxon>
        <taxon>Dikarya</taxon>
        <taxon>Ascomycota</taxon>
        <taxon>Pezizomycotina</taxon>
        <taxon>Lecanoromycetes</taxon>
        <taxon>OSLEUM clade</taxon>
        <taxon>Umbilicariomycetidae</taxon>
        <taxon>Umbilicariales</taxon>
        <taxon>Umbilicariaceae</taxon>
        <taxon>Lasallia</taxon>
    </lineage>
</organism>
<reference evidence="1 2" key="1">
    <citation type="submission" date="2019-09" db="EMBL/GenBank/DDBJ databases">
        <title>The hologenome of the rock-dwelling lichen Lasallia pustulata.</title>
        <authorList>
            <person name="Greshake Tzovaras B."/>
            <person name="Segers F."/>
            <person name="Bicker A."/>
            <person name="Dal Grande F."/>
            <person name="Otte J."/>
            <person name="Hankeln T."/>
            <person name="Schmitt I."/>
            <person name="Ebersberger I."/>
        </authorList>
    </citation>
    <scope>NUCLEOTIDE SEQUENCE [LARGE SCALE GENOMIC DNA]</scope>
    <source>
        <strain evidence="1">A1-1</strain>
    </source>
</reference>
<dbReference type="Proteomes" id="UP000324767">
    <property type="component" value="Unassembled WGS sequence"/>
</dbReference>
<proteinExistence type="predicted"/>